<name>A0ABM9G3X7_9BACL</name>
<accession>A0ABM9G3X7</accession>
<sequence>MMAYLDDSLLWLLLKLSREDEPVPANILAARDVAQMGIYHRMYSPGEEGLSQK</sequence>
<dbReference type="RefSeq" id="WP_213431056.1">
    <property type="nucleotide sequence ID" value="NZ_AP031286.1"/>
</dbReference>
<evidence type="ECO:0000313" key="1">
    <source>
        <dbReference type="EMBL" id="CAH8246462.1"/>
    </source>
</evidence>
<proteinExistence type="predicted"/>
<evidence type="ECO:0000313" key="2">
    <source>
        <dbReference type="Proteomes" id="UP001154322"/>
    </source>
</evidence>
<reference evidence="1" key="1">
    <citation type="submission" date="2022-06" db="EMBL/GenBank/DDBJ databases">
        <authorList>
            <person name="Dietemann V."/>
            <person name="Ory F."/>
            <person name="Dainat B."/>
            <person name="Oberhansli S."/>
        </authorList>
    </citation>
    <scope>NUCLEOTIDE SEQUENCE</scope>
    <source>
        <strain evidence="1">Ena-SAMPLE-TAB-26-04-2022-14:26:32:270-5432</strain>
    </source>
</reference>
<dbReference type="EMBL" id="CALYLO010000005">
    <property type="protein sequence ID" value="CAH8246462.1"/>
    <property type="molecule type" value="Genomic_DNA"/>
</dbReference>
<dbReference type="Proteomes" id="UP001154322">
    <property type="component" value="Unassembled WGS sequence"/>
</dbReference>
<organism evidence="1 2">
    <name type="scientific">Paenibacillus melissococcoides</name>
    <dbReference type="NCBI Taxonomy" id="2912268"/>
    <lineage>
        <taxon>Bacteria</taxon>
        <taxon>Bacillati</taxon>
        <taxon>Bacillota</taxon>
        <taxon>Bacilli</taxon>
        <taxon>Bacillales</taxon>
        <taxon>Paenibacillaceae</taxon>
        <taxon>Paenibacillus</taxon>
    </lineage>
</organism>
<protein>
    <submittedName>
        <fullName evidence="1">Uncharacterized protein</fullName>
    </submittedName>
</protein>
<comment type="caution">
    <text evidence="1">The sequence shown here is derived from an EMBL/GenBank/DDBJ whole genome shotgun (WGS) entry which is preliminary data.</text>
</comment>
<gene>
    <name evidence="1" type="ORF">WJ0W_003697</name>
</gene>
<keyword evidence="2" id="KW-1185">Reference proteome</keyword>